<keyword evidence="2" id="KW-1133">Transmembrane helix</keyword>
<evidence type="ECO:0000313" key="3">
    <source>
        <dbReference type="EMBL" id="GES26835.1"/>
    </source>
</evidence>
<gene>
    <name evidence="3" type="ORF">Aple_097340</name>
</gene>
<sequence>MRGSDATWGSGTSWGSDATWGSGDSQSSDDSSGEATRADLAVVPKAQVDYRWPPEESSGVAVELSGKSRDSGPDVFTEHGARRRFGRTALLSGLSVLVAVGVTFAGVRLVGDRTNLVLEPPAASCEPGGCGAAPAVPQPSATDFATPEESSPSPTADKPKPKPTPKSTAPAIVQAKPTPSRTNSPKPKKSPTPTATEDDDEVPVGTSLEEGGGPSSNDDAPADGNTLRVAAPAVTVAFEVTQEDFDGYAARIVVLSGKEDISDLRLAIPVSGEVLTVEGAQWEVQGGQLILTSVAPLLAGEELVVEMIANGSPITLSGCVLTGGDCTIAAPPTL</sequence>
<feature type="compositionally biased region" description="Low complexity" evidence="1">
    <location>
        <begin position="165"/>
        <end position="185"/>
    </location>
</feature>
<reference evidence="3 4" key="1">
    <citation type="submission" date="2019-10" db="EMBL/GenBank/DDBJ databases">
        <title>Whole genome shotgun sequence of Acrocarpospora pleiomorpha NBRC 16267.</title>
        <authorList>
            <person name="Ichikawa N."/>
            <person name="Kimura A."/>
            <person name="Kitahashi Y."/>
            <person name="Komaki H."/>
            <person name="Oguchi A."/>
        </authorList>
    </citation>
    <scope>NUCLEOTIDE SEQUENCE [LARGE SCALE GENOMIC DNA]</scope>
    <source>
        <strain evidence="3 4">NBRC 16267</strain>
    </source>
</reference>
<evidence type="ECO:0000256" key="2">
    <source>
        <dbReference type="SAM" id="Phobius"/>
    </source>
</evidence>
<evidence type="ECO:0008006" key="5">
    <source>
        <dbReference type="Google" id="ProtNLM"/>
    </source>
</evidence>
<evidence type="ECO:0000256" key="1">
    <source>
        <dbReference type="SAM" id="MobiDB-lite"/>
    </source>
</evidence>
<feature type="compositionally biased region" description="Basic and acidic residues" evidence="1">
    <location>
        <begin position="66"/>
        <end position="77"/>
    </location>
</feature>
<keyword evidence="4" id="KW-1185">Reference proteome</keyword>
<proteinExistence type="predicted"/>
<dbReference type="EMBL" id="BLAF01000099">
    <property type="protein sequence ID" value="GES26835.1"/>
    <property type="molecule type" value="Genomic_DNA"/>
</dbReference>
<name>A0A5M3Y0H3_9ACTN</name>
<organism evidence="3 4">
    <name type="scientific">Acrocarpospora pleiomorpha</name>
    <dbReference type="NCBI Taxonomy" id="90975"/>
    <lineage>
        <taxon>Bacteria</taxon>
        <taxon>Bacillati</taxon>
        <taxon>Actinomycetota</taxon>
        <taxon>Actinomycetes</taxon>
        <taxon>Streptosporangiales</taxon>
        <taxon>Streptosporangiaceae</taxon>
        <taxon>Acrocarpospora</taxon>
    </lineage>
</organism>
<feature type="transmembrane region" description="Helical" evidence="2">
    <location>
        <begin position="89"/>
        <end position="111"/>
    </location>
</feature>
<feature type="compositionally biased region" description="Polar residues" evidence="1">
    <location>
        <begin position="7"/>
        <end position="16"/>
    </location>
</feature>
<evidence type="ECO:0000313" key="4">
    <source>
        <dbReference type="Proteomes" id="UP000377595"/>
    </source>
</evidence>
<dbReference type="Proteomes" id="UP000377595">
    <property type="component" value="Unassembled WGS sequence"/>
</dbReference>
<comment type="caution">
    <text evidence="3">The sequence shown here is derived from an EMBL/GenBank/DDBJ whole genome shotgun (WGS) entry which is preliminary data.</text>
</comment>
<keyword evidence="2" id="KW-0812">Transmembrane</keyword>
<accession>A0A5M3Y0H3</accession>
<keyword evidence="2" id="KW-0472">Membrane</keyword>
<feature type="compositionally biased region" description="Low complexity" evidence="1">
    <location>
        <begin position="21"/>
        <end position="30"/>
    </location>
</feature>
<dbReference type="AlphaFoldDB" id="A0A5M3Y0H3"/>
<feature type="region of interest" description="Disordered" evidence="1">
    <location>
        <begin position="1"/>
        <end position="77"/>
    </location>
</feature>
<protein>
    <recommendedName>
        <fullName evidence="5">CBM2 domain-containing protein</fullName>
    </recommendedName>
</protein>
<feature type="region of interest" description="Disordered" evidence="1">
    <location>
        <begin position="124"/>
        <end position="225"/>
    </location>
</feature>